<name>A0A4C1XX54_EUMVA</name>
<evidence type="ECO:0000313" key="3">
    <source>
        <dbReference type="Proteomes" id="UP000299102"/>
    </source>
</evidence>
<gene>
    <name evidence="2" type="ORF">EVAR_23309_1</name>
</gene>
<dbReference type="EMBL" id="BGZK01001003">
    <property type="protein sequence ID" value="GBP68158.1"/>
    <property type="molecule type" value="Genomic_DNA"/>
</dbReference>
<accession>A0A4C1XX54</accession>
<dbReference type="AlphaFoldDB" id="A0A4C1XX54"/>
<keyword evidence="3" id="KW-1185">Reference proteome</keyword>
<proteinExistence type="predicted"/>
<sequence length="97" mass="10844">METVRADNTCLPKIDFAFESGAVKKPNARAGPGPAQPARHVYGYCKTQSKTVSRGSREAHSHRHTVIYKASRRSFDAKLRSSSKDRRIEGLTSRTRL</sequence>
<feature type="region of interest" description="Disordered" evidence="1">
    <location>
        <begin position="76"/>
        <end position="97"/>
    </location>
</feature>
<evidence type="ECO:0000256" key="1">
    <source>
        <dbReference type="SAM" id="MobiDB-lite"/>
    </source>
</evidence>
<organism evidence="2 3">
    <name type="scientific">Eumeta variegata</name>
    <name type="common">Bagworm moth</name>
    <name type="synonym">Eumeta japonica</name>
    <dbReference type="NCBI Taxonomy" id="151549"/>
    <lineage>
        <taxon>Eukaryota</taxon>
        <taxon>Metazoa</taxon>
        <taxon>Ecdysozoa</taxon>
        <taxon>Arthropoda</taxon>
        <taxon>Hexapoda</taxon>
        <taxon>Insecta</taxon>
        <taxon>Pterygota</taxon>
        <taxon>Neoptera</taxon>
        <taxon>Endopterygota</taxon>
        <taxon>Lepidoptera</taxon>
        <taxon>Glossata</taxon>
        <taxon>Ditrysia</taxon>
        <taxon>Tineoidea</taxon>
        <taxon>Psychidae</taxon>
        <taxon>Oiketicinae</taxon>
        <taxon>Eumeta</taxon>
    </lineage>
</organism>
<dbReference type="Proteomes" id="UP000299102">
    <property type="component" value="Unassembled WGS sequence"/>
</dbReference>
<evidence type="ECO:0000313" key="2">
    <source>
        <dbReference type="EMBL" id="GBP68158.1"/>
    </source>
</evidence>
<feature type="compositionally biased region" description="Basic and acidic residues" evidence="1">
    <location>
        <begin position="76"/>
        <end position="89"/>
    </location>
</feature>
<comment type="caution">
    <text evidence="2">The sequence shown here is derived from an EMBL/GenBank/DDBJ whole genome shotgun (WGS) entry which is preliminary data.</text>
</comment>
<protein>
    <submittedName>
        <fullName evidence="2">Uncharacterized protein</fullName>
    </submittedName>
</protein>
<reference evidence="2 3" key="1">
    <citation type="journal article" date="2019" name="Commun. Biol.">
        <title>The bagworm genome reveals a unique fibroin gene that provides high tensile strength.</title>
        <authorList>
            <person name="Kono N."/>
            <person name="Nakamura H."/>
            <person name="Ohtoshi R."/>
            <person name="Tomita M."/>
            <person name="Numata K."/>
            <person name="Arakawa K."/>
        </authorList>
    </citation>
    <scope>NUCLEOTIDE SEQUENCE [LARGE SCALE GENOMIC DNA]</scope>
</reference>